<proteinExistence type="predicted"/>
<dbReference type="EMBL" id="MF919534">
    <property type="protein sequence ID" value="ATS93042.1"/>
    <property type="molecule type" value="Genomic_DNA"/>
</dbReference>
<gene>
    <name evidence="1" type="ORF">SEA_SUPERPHIKIMAN_204</name>
</gene>
<evidence type="ECO:0000313" key="2">
    <source>
        <dbReference type="Proteomes" id="UP000240916"/>
    </source>
</evidence>
<sequence length="60" mass="6498">MDSFEQGAAAARYADSYKLDLAARELVAALEMLPVDAPATVIRKKVTRALDYINTARGQA</sequence>
<accession>A0A2D2W4L0</accession>
<evidence type="ECO:0000313" key="1">
    <source>
        <dbReference type="EMBL" id="ATS93042.1"/>
    </source>
</evidence>
<organism evidence="1 2">
    <name type="scientific">Mycobacterium phage Superphikiman</name>
    <dbReference type="NCBI Taxonomy" id="2041551"/>
    <lineage>
        <taxon>Viruses</taxon>
        <taxon>Duplodnaviria</taxon>
        <taxon>Heunggongvirae</taxon>
        <taxon>Uroviricota</taxon>
        <taxon>Caudoviricetes</taxon>
        <taxon>Omegavirus</taxon>
        <taxon>Omegavirus courthouse</taxon>
    </lineage>
</organism>
<reference evidence="1 2" key="1">
    <citation type="submission" date="2017-09" db="EMBL/GenBank/DDBJ databases">
        <authorList>
            <person name="Pradhan P."/>
            <person name="Aluri L.S."/>
            <person name="Anandarajan D."/>
            <person name="Beiriger J.C."/>
            <person name="Bethamcharla R."/>
            <person name="Betini N."/>
            <person name="Bhatt S.D."/>
            <person name="Chengalvala S."/>
            <person name="Cox N.E."/>
            <person name="Delvadia B.P."/>
            <person name="Desai A.S."/>
            <person name="Devaney A.M."/>
            <person name="Doyle B.K."/>
            <person name="Edgerton A.O."/>
            <person name="Erlich M.C."/>
            <person name="Fitzpatrick K.C."/>
            <person name="Gajjar E.A."/>
            <person name="Ganguly A."/>
            <person name="Gill R.S."/>
            <person name="Goldman M.G."/>
            <person name="Good P.M."/>
            <person name="Gupta N."/>
            <person name="Haddad L.M."/>
            <person name="Han E.J."/>
            <person name="Jain S."/>
            <person name="Jiang A."/>
            <person name="Jurgielewicz A.D."/>
            <person name="Kainth D.K."/>
            <person name="Karam J.M."/>
            <person name="Kodavatiganti M."/>
            <person name="Kriete S.J."/>
            <person name="MacDonald C.E."/>
            <person name="Maret J.P."/>
            <person name="Mathew A.E."/>
            <person name="Nako S."/>
            <person name="Natrajan M."/>
            <person name="Nishu N.M."/>
            <person name="Parikh A."/>
            <person name="Patel N."/>
            <person name="Patel P.D."/>
            <person name="Patel S."/>
            <person name="Patra K."/>
            <person name="Pumpuckdee D."/>
            <person name="Rai K."/>
            <person name="Ramanathan A."/>
            <person name="Sarkar A."/>
            <person name="Schaffer B.L."/>
            <person name="Shah P."/>
            <person name="Tata R.K."/>
            <person name="Tawfik A.H."/>
            <person name="Thuremella B.T."/>
            <person name="Toma J."/>
            <person name="Tran T.L."/>
            <person name="Veera S."/>
            <person name="Vemulapalli V.K."/>
            <person name="Vidas T.V."/>
            <person name="Vieira K.S."/>
            <person name="Vijayakumar G."/>
            <person name="Walor T.A."/>
            <person name="White C.R."/>
            <person name="Wong B.M."/>
            <person name="Zhao Sl."/>
            <person name="McDonald M.T."/>
            <person name="Dalia R."/>
            <person name="Little J.L."/>
            <person name="Gurney S.M.R."/>
            <person name="Bollivar D.W."/>
            <person name="Garlena R.A."/>
            <person name="Russell D.A."/>
            <person name="Pope W.H."/>
            <person name="Jacobs-Sera D."/>
            <person name="Hendrix R.W."/>
            <person name="Hatfull G.F."/>
        </authorList>
    </citation>
    <scope>NUCLEOTIDE SEQUENCE [LARGE SCALE GENOMIC DNA]</scope>
</reference>
<name>A0A2D2W4L0_9CAUD</name>
<protein>
    <submittedName>
        <fullName evidence="1">Uncharacterized protein</fullName>
    </submittedName>
</protein>
<dbReference type="Proteomes" id="UP000240916">
    <property type="component" value="Segment"/>
</dbReference>